<dbReference type="GO" id="GO:0005524">
    <property type="term" value="F:ATP binding"/>
    <property type="evidence" value="ECO:0007669"/>
    <property type="project" value="UniProtKB-KW"/>
</dbReference>
<dbReference type="CDD" id="cd00093">
    <property type="entry name" value="HTH_XRE"/>
    <property type="match status" value="1"/>
</dbReference>
<sequence>MNAESSLPVQPSDGRIVLDAGLLKALRKTRGLSQDALADLCFSRQVPVSIASIKRAETGKPVLYRTARHLASILDVALDELLPEGALAPDDGEAPTLPAPSAPSAAAAPPGDALVVASEGVRYVIQLHIELSSAPEPEGETLHDIAGVAGQYGGRVDSIDGSRVTCVFGLPQAYRSDAERAARCALALARRLVVHGGRAMALRLVRRQDGDGSGSPLDLAVPDLRQYGSSQFSALPVYVARNLSAQLQQRFGIAQAAHRFPGYLELGAPLDTDTARTPLVGRVVETRQFDVIAASATEMQSGQLVYLRGPAGVGKSRLAQECAQIARTAGFRCHSAEVQDTGADSWRAPLEQLARSLFGMNAGETDEDAIDATMAELHLPRDWTIFYRALTGARMTSDQLTVYAAMSHAVRDQGIATALNTLILKMALAGPLLLTIEDVHWGDSYLFDALGGLVALSREAPLVWVLTSRVEHDPLDSALRPHLFDLPVAVFDLAPMNPRDALALAEQFPELDETYRRRCVERAQGNALFLTQLLASPDNNLPDSLKHLIQARLDTLPPLHRRALRTAAVLGNRWELELLREAIDDASYEPEGAGRNLLVRRVAPGVYAFVHDLVMHCIYESIDAGQLRRLHRGVAALYRERDPAAAAQHLYRAEDPGAFDMMLRAIRDKLTAHQYEDALELTAQCSAADSTRYSSFTLALLQSQATAGMGRIAQARERYEHALMLAGRPQEKIDAVIGLASTLNILDELDEEERLIDETLPLARSINADAALGKLLYLKGNIYFPRGNYTECRRHHEDAVRHARAGGTTETEARALSGMGDSYYAQGRMQKAYEVFGQCIAMCEEHRLVGIEASNRSALGSTRIYLGQPDDAVADALESAAIARKVGNRRAEVFARMTAGWVLTATGQVDRATEEVETSLDMARAIGAARFEGFLMESQARLAWLRGERGEAERIIRDAAEFVERQKLQRFIGPWVLGTLALFTSDATTRKKALLRGASQLTQDSLAHNAYRFYVNAAEAALLDGDTITAEFYAEQLAASAGPESCRWVDHHTALIAAYARWAEQPSGEARAALASLRADGHRYGFAQATPRLFEHLADI</sequence>
<dbReference type="SUPFAM" id="SSF47413">
    <property type="entry name" value="lambda repressor-like DNA-binding domains"/>
    <property type="match status" value="1"/>
</dbReference>
<dbReference type="Proteomes" id="UP000298438">
    <property type="component" value="Unassembled WGS sequence"/>
</dbReference>
<dbReference type="SUPFAM" id="SSF55073">
    <property type="entry name" value="Nucleotide cyclase"/>
    <property type="match status" value="1"/>
</dbReference>
<dbReference type="PROSITE" id="PS50005">
    <property type="entry name" value="TPR"/>
    <property type="match status" value="1"/>
</dbReference>
<dbReference type="InterPro" id="IPR011990">
    <property type="entry name" value="TPR-like_helical_dom_sf"/>
</dbReference>
<evidence type="ECO:0000256" key="2">
    <source>
        <dbReference type="ARBA" id="ARBA00022840"/>
    </source>
</evidence>
<evidence type="ECO:0000313" key="7">
    <source>
        <dbReference type="Proteomes" id="UP000298438"/>
    </source>
</evidence>
<dbReference type="OrthoDB" id="51325at2"/>
<evidence type="ECO:0000313" key="6">
    <source>
        <dbReference type="EMBL" id="TFW17588.1"/>
    </source>
</evidence>
<dbReference type="InterPro" id="IPR001387">
    <property type="entry name" value="Cro/C1-type_HTH"/>
</dbReference>
<dbReference type="PROSITE" id="PS50943">
    <property type="entry name" value="HTH_CROC1"/>
    <property type="match status" value="1"/>
</dbReference>
<feature type="region of interest" description="Disordered" evidence="4">
    <location>
        <begin position="87"/>
        <end position="109"/>
    </location>
</feature>
<dbReference type="SMART" id="SM00028">
    <property type="entry name" value="TPR"/>
    <property type="match status" value="2"/>
</dbReference>
<evidence type="ECO:0000256" key="1">
    <source>
        <dbReference type="ARBA" id="ARBA00022741"/>
    </source>
</evidence>
<feature type="repeat" description="TPR" evidence="3">
    <location>
        <begin position="813"/>
        <end position="846"/>
    </location>
</feature>
<dbReference type="GO" id="GO:0005737">
    <property type="term" value="C:cytoplasm"/>
    <property type="evidence" value="ECO:0007669"/>
    <property type="project" value="TreeGrafter"/>
</dbReference>
<dbReference type="SUPFAM" id="SSF52540">
    <property type="entry name" value="P-loop containing nucleoside triphosphate hydrolases"/>
    <property type="match status" value="1"/>
</dbReference>
<organism evidence="6 7">
    <name type="scientific">Zemynaea arenosa</name>
    <dbReference type="NCBI Taxonomy" id="2561931"/>
    <lineage>
        <taxon>Bacteria</taxon>
        <taxon>Pseudomonadati</taxon>
        <taxon>Pseudomonadota</taxon>
        <taxon>Betaproteobacteria</taxon>
        <taxon>Burkholderiales</taxon>
        <taxon>Oxalobacteraceae</taxon>
        <taxon>Telluria group</taxon>
        <taxon>Zemynaea</taxon>
    </lineage>
</organism>
<dbReference type="Gene3D" id="1.10.260.40">
    <property type="entry name" value="lambda repressor-like DNA-binding domains"/>
    <property type="match status" value="1"/>
</dbReference>
<keyword evidence="7" id="KW-1185">Reference proteome</keyword>
<dbReference type="RefSeq" id="WP_135207883.1">
    <property type="nucleotide sequence ID" value="NZ_SPVF01000180.1"/>
</dbReference>
<dbReference type="GO" id="GO:0003677">
    <property type="term" value="F:DNA binding"/>
    <property type="evidence" value="ECO:0007669"/>
    <property type="project" value="InterPro"/>
</dbReference>
<comment type="caution">
    <text evidence="6">The sequence shown here is derived from an EMBL/GenBank/DDBJ whole genome shotgun (WGS) entry which is preliminary data.</text>
</comment>
<evidence type="ECO:0000256" key="4">
    <source>
        <dbReference type="SAM" id="MobiDB-lite"/>
    </source>
</evidence>
<gene>
    <name evidence="6" type="ORF">E4L96_14210</name>
</gene>
<dbReference type="GO" id="GO:0004016">
    <property type="term" value="F:adenylate cyclase activity"/>
    <property type="evidence" value="ECO:0007669"/>
    <property type="project" value="TreeGrafter"/>
</dbReference>
<dbReference type="InterPro" id="IPR010982">
    <property type="entry name" value="Lambda_DNA-bd_dom_sf"/>
</dbReference>
<dbReference type="InterPro" id="IPR029787">
    <property type="entry name" value="Nucleotide_cyclase"/>
</dbReference>
<evidence type="ECO:0000256" key="3">
    <source>
        <dbReference type="PROSITE-ProRule" id="PRU00339"/>
    </source>
</evidence>
<dbReference type="InterPro" id="IPR027417">
    <property type="entry name" value="P-loop_NTPase"/>
</dbReference>
<dbReference type="Pfam" id="PF13424">
    <property type="entry name" value="TPR_12"/>
    <property type="match status" value="1"/>
</dbReference>
<keyword evidence="2" id="KW-0067">ATP-binding</keyword>
<dbReference type="InterPro" id="IPR019734">
    <property type="entry name" value="TPR_rpt"/>
</dbReference>
<dbReference type="EMBL" id="SPVF01000180">
    <property type="protein sequence ID" value="TFW17588.1"/>
    <property type="molecule type" value="Genomic_DNA"/>
</dbReference>
<keyword evidence="1" id="KW-0547">Nucleotide-binding</keyword>
<dbReference type="Gene3D" id="1.25.40.10">
    <property type="entry name" value="Tetratricopeptide repeat domain"/>
    <property type="match status" value="1"/>
</dbReference>
<evidence type="ECO:0000259" key="5">
    <source>
        <dbReference type="PROSITE" id="PS50943"/>
    </source>
</evidence>
<name>A0A4Y9SCZ6_9BURK</name>
<feature type="domain" description="HTH cro/C1-type" evidence="5">
    <location>
        <begin position="23"/>
        <end position="81"/>
    </location>
</feature>
<keyword evidence="3" id="KW-0802">TPR repeat</keyword>
<reference evidence="6 7" key="1">
    <citation type="submission" date="2019-03" db="EMBL/GenBank/DDBJ databases">
        <title>Draft Genome Sequence of Massilia arenosa sp. nov., a Novel Massilia Species Isolated from a Sandy-loam Maize Soil.</title>
        <authorList>
            <person name="Raths R."/>
            <person name="Peta V."/>
            <person name="Bucking H."/>
        </authorList>
    </citation>
    <scope>NUCLEOTIDE SEQUENCE [LARGE SCALE GENOMIC DNA]</scope>
    <source>
        <strain evidence="6 7">MC02</strain>
    </source>
</reference>
<dbReference type="InterPro" id="IPR041664">
    <property type="entry name" value="AAA_16"/>
</dbReference>
<dbReference type="Gene3D" id="3.30.70.1230">
    <property type="entry name" value="Nucleotide cyclase"/>
    <property type="match status" value="1"/>
</dbReference>
<dbReference type="PANTHER" id="PTHR16305">
    <property type="entry name" value="TESTICULAR SOLUBLE ADENYLYL CYCLASE"/>
    <property type="match status" value="1"/>
</dbReference>
<dbReference type="SUPFAM" id="SSF48452">
    <property type="entry name" value="TPR-like"/>
    <property type="match status" value="2"/>
</dbReference>
<dbReference type="AlphaFoldDB" id="A0A4Y9SCZ6"/>
<proteinExistence type="predicted"/>
<protein>
    <submittedName>
        <fullName evidence="6">XRE family transcriptional regulator</fullName>
    </submittedName>
</protein>
<accession>A0A4Y9SCZ6</accession>
<dbReference type="Pfam" id="PF13191">
    <property type="entry name" value="AAA_16"/>
    <property type="match status" value="1"/>
</dbReference>
<dbReference type="PANTHER" id="PTHR16305:SF28">
    <property type="entry name" value="GUANYLATE CYCLASE DOMAIN-CONTAINING PROTEIN"/>
    <property type="match status" value="1"/>
</dbReference>